<sequence>PDDSQRRARELIDLDMNTVSDLLRRMEDKQLVERRNSPDDGRSVTIRISERGQAMLEAVHLDNLQYQRKLTERLSDHEGAQLKALLRTLLDLEGDSVAPDKSRNRKRRPACFAASRCFFPGPSAGAP</sequence>
<dbReference type="GO" id="GO:0003700">
    <property type="term" value="F:DNA-binding transcription factor activity"/>
    <property type="evidence" value="ECO:0007669"/>
    <property type="project" value="InterPro"/>
</dbReference>
<evidence type="ECO:0000256" key="2">
    <source>
        <dbReference type="ARBA" id="ARBA00023125"/>
    </source>
</evidence>
<proteinExistence type="predicted"/>
<keyword evidence="2" id="KW-0238">DNA-binding</keyword>
<organism evidence="5">
    <name type="scientific">Boseongicola sp. SB0664_bin_43</name>
    <dbReference type="NCBI Taxonomy" id="2604844"/>
    <lineage>
        <taxon>Bacteria</taxon>
        <taxon>Pseudomonadati</taxon>
        <taxon>Pseudomonadota</taxon>
        <taxon>Alphaproteobacteria</taxon>
        <taxon>Rhodobacterales</taxon>
        <taxon>Paracoccaceae</taxon>
        <taxon>Boseongicola</taxon>
    </lineage>
</organism>
<keyword evidence="1" id="KW-0805">Transcription regulation</keyword>
<dbReference type="AlphaFoldDB" id="A0A6B0Y416"/>
<dbReference type="InterPro" id="IPR000835">
    <property type="entry name" value="HTH_MarR-typ"/>
</dbReference>
<dbReference type="EMBL" id="VXRY01000278">
    <property type="protein sequence ID" value="MXY33816.1"/>
    <property type="molecule type" value="Genomic_DNA"/>
</dbReference>
<protein>
    <submittedName>
        <fullName evidence="5">Winged helix-turn-helix transcriptional regulator</fullName>
    </submittedName>
</protein>
<comment type="caution">
    <text evidence="5">The sequence shown here is derived from an EMBL/GenBank/DDBJ whole genome shotgun (WGS) entry which is preliminary data.</text>
</comment>
<dbReference type="PANTHER" id="PTHR42756">
    <property type="entry name" value="TRANSCRIPTIONAL REGULATOR, MARR"/>
    <property type="match status" value="1"/>
</dbReference>
<keyword evidence="3" id="KW-0804">Transcription</keyword>
<accession>A0A6B0Y416</accession>
<gene>
    <name evidence="5" type="ORF">F4Y60_06955</name>
</gene>
<dbReference type="InterPro" id="IPR036390">
    <property type="entry name" value="WH_DNA-bd_sf"/>
</dbReference>
<dbReference type="PROSITE" id="PS50995">
    <property type="entry name" value="HTH_MARR_2"/>
    <property type="match status" value="1"/>
</dbReference>
<feature type="non-terminal residue" evidence="5">
    <location>
        <position position="1"/>
    </location>
</feature>
<dbReference type="Pfam" id="PF01047">
    <property type="entry name" value="MarR"/>
    <property type="match status" value="1"/>
</dbReference>
<dbReference type="Gene3D" id="1.10.10.10">
    <property type="entry name" value="Winged helix-like DNA-binding domain superfamily/Winged helix DNA-binding domain"/>
    <property type="match status" value="1"/>
</dbReference>
<dbReference type="GO" id="GO:0003677">
    <property type="term" value="F:DNA binding"/>
    <property type="evidence" value="ECO:0007669"/>
    <property type="project" value="UniProtKB-KW"/>
</dbReference>
<dbReference type="InterPro" id="IPR036388">
    <property type="entry name" value="WH-like_DNA-bd_sf"/>
</dbReference>
<name>A0A6B0Y416_9RHOB</name>
<evidence type="ECO:0000313" key="5">
    <source>
        <dbReference type="EMBL" id="MXY33816.1"/>
    </source>
</evidence>
<dbReference type="PANTHER" id="PTHR42756:SF1">
    <property type="entry name" value="TRANSCRIPTIONAL REPRESSOR OF EMRAB OPERON"/>
    <property type="match status" value="1"/>
</dbReference>
<reference evidence="5" key="1">
    <citation type="submission" date="2019-09" db="EMBL/GenBank/DDBJ databases">
        <title>Characterisation of the sponge microbiome using genome-centric metagenomics.</title>
        <authorList>
            <person name="Engelberts J.P."/>
            <person name="Robbins S.J."/>
            <person name="De Goeij J.M."/>
            <person name="Aranda M."/>
            <person name="Bell S.C."/>
            <person name="Webster N.S."/>
        </authorList>
    </citation>
    <scope>NUCLEOTIDE SEQUENCE</scope>
    <source>
        <strain evidence="5">SB0664_bin_43</strain>
    </source>
</reference>
<evidence type="ECO:0000259" key="4">
    <source>
        <dbReference type="PROSITE" id="PS50995"/>
    </source>
</evidence>
<dbReference type="SUPFAM" id="SSF46785">
    <property type="entry name" value="Winged helix' DNA-binding domain"/>
    <property type="match status" value="1"/>
</dbReference>
<feature type="domain" description="HTH marR-type" evidence="4">
    <location>
        <begin position="1"/>
        <end position="91"/>
    </location>
</feature>
<dbReference type="PRINTS" id="PR00598">
    <property type="entry name" value="HTHMARR"/>
</dbReference>
<evidence type="ECO:0000256" key="1">
    <source>
        <dbReference type="ARBA" id="ARBA00023015"/>
    </source>
</evidence>
<evidence type="ECO:0000256" key="3">
    <source>
        <dbReference type="ARBA" id="ARBA00023163"/>
    </source>
</evidence>